<evidence type="ECO:0000313" key="1">
    <source>
        <dbReference type="EMBL" id="CUS09424.1"/>
    </source>
</evidence>
<reference evidence="1" key="1">
    <citation type="submission" date="2015-10" db="EMBL/GenBank/DDBJ databases">
        <authorList>
            <person name="Regsiter A."/>
            <person name="william w."/>
        </authorList>
    </citation>
    <scope>NUCLEOTIDE SEQUENCE</scope>
    <source>
        <strain evidence="1">Montdore</strain>
    </source>
</reference>
<gene>
    <name evidence="1" type="ORF">GSTUAT00006456001</name>
</gene>
<proteinExistence type="predicted"/>
<dbReference type="AlphaFoldDB" id="A0A292PQM7"/>
<feature type="non-terminal residue" evidence="1">
    <location>
        <position position="1"/>
    </location>
</feature>
<dbReference type="Proteomes" id="UP001412239">
    <property type="component" value="Unassembled WGS sequence"/>
</dbReference>
<organism evidence="1 2">
    <name type="scientific">Tuber aestivum</name>
    <name type="common">summer truffle</name>
    <dbReference type="NCBI Taxonomy" id="59557"/>
    <lineage>
        <taxon>Eukaryota</taxon>
        <taxon>Fungi</taxon>
        <taxon>Dikarya</taxon>
        <taxon>Ascomycota</taxon>
        <taxon>Pezizomycotina</taxon>
        <taxon>Pezizomycetes</taxon>
        <taxon>Pezizales</taxon>
        <taxon>Tuberaceae</taxon>
        <taxon>Tuber</taxon>
    </lineage>
</organism>
<accession>A0A292PQM7</accession>
<evidence type="ECO:0000313" key="2">
    <source>
        <dbReference type="Proteomes" id="UP001412239"/>
    </source>
</evidence>
<sequence length="120" mass="13619">ESLITFTPYCTSTQVLVPHRTRVPSLDSHSPQTFFPYFFFRTRVHTGPFHFLAPLSHNRYSSTARTCKNLQVCPALEVARSGRPHASLFDKVESKKSGEATKKNLHPIYRPTATRVKAES</sequence>
<dbReference type="EMBL" id="LN891082">
    <property type="protein sequence ID" value="CUS09424.1"/>
    <property type="molecule type" value="Genomic_DNA"/>
</dbReference>
<name>A0A292PQM7_9PEZI</name>
<keyword evidence="2" id="KW-1185">Reference proteome</keyword>
<protein>
    <submittedName>
        <fullName evidence="1">Uncharacterized protein</fullName>
    </submittedName>
</protein>